<keyword evidence="2" id="KW-1185">Reference proteome</keyword>
<keyword evidence="1" id="KW-1133">Transmembrane helix</keyword>
<protein>
    <submittedName>
        <fullName evidence="3">Secreted protein</fullName>
    </submittedName>
</protein>
<dbReference type="AlphaFoldDB" id="A0A1I7X0Y4"/>
<proteinExistence type="predicted"/>
<sequence>MLFKNNTLCYTINKFIHWRLNKCARMAEWSKAPDSSASFPCVKWLRVLVPVWIIPSFFASLYVSGTETSKMDYLFCLRFRRSLARLVSYVIPKAEKEKAAALTQVIQRNEADQYFTTYSQMWNTRA</sequence>
<accession>A0A1I7X0Y4</accession>
<dbReference type="Proteomes" id="UP000095283">
    <property type="component" value="Unplaced"/>
</dbReference>
<organism evidence="2 3">
    <name type="scientific">Heterorhabditis bacteriophora</name>
    <name type="common">Entomopathogenic nematode worm</name>
    <dbReference type="NCBI Taxonomy" id="37862"/>
    <lineage>
        <taxon>Eukaryota</taxon>
        <taxon>Metazoa</taxon>
        <taxon>Ecdysozoa</taxon>
        <taxon>Nematoda</taxon>
        <taxon>Chromadorea</taxon>
        <taxon>Rhabditida</taxon>
        <taxon>Rhabditina</taxon>
        <taxon>Rhabditomorpha</taxon>
        <taxon>Strongyloidea</taxon>
        <taxon>Heterorhabditidae</taxon>
        <taxon>Heterorhabditis</taxon>
    </lineage>
</organism>
<feature type="transmembrane region" description="Helical" evidence="1">
    <location>
        <begin position="44"/>
        <end position="63"/>
    </location>
</feature>
<evidence type="ECO:0000313" key="2">
    <source>
        <dbReference type="Proteomes" id="UP000095283"/>
    </source>
</evidence>
<keyword evidence="1" id="KW-0812">Transmembrane</keyword>
<evidence type="ECO:0000256" key="1">
    <source>
        <dbReference type="SAM" id="Phobius"/>
    </source>
</evidence>
<evidence type="ECO:0000313" key="3">
    <source>
        <dbReference type="WBParaSite" id="Hba_11224"/>
    </source>
</evidence>
<name>A0A1I7X0Y4_HETBA</name>
<keyword evidence="1" id="KW-0472">Membrane</keyword>
<dbReference type="WBParaSite" id="Hba_11224">
    <property type="protein sequence ID" value="Hba_11224"/>
    <property type="gene ID" value="Hba_11224"/>
</dbReference>
<reference evidence="3" key="1">
    <citation type="submission" date="2016-11" db="UniProtKB">
        <authorList>
            <consortium name="WormBaseParasite"/>
        </authorList>
    </citation>
    <scope>IDENTIFICATION</scope>
</reference>